<gene>
    <name evidence="2" type="ordered locus">Hbal_1099</name>
</gene>
<dbReference type="SUPFAM" id="SSF54593">
    <property type="entry name" value="Glyoxalase/Bleomycin resistance protein/Dihydroxybiphenyl dioxygenase"/>
    <property type="match status" value="1"/>
</dbReference>
<dbReference type="InterPro" id="IPR029068">
    <property type="entry name" value="Glyas_Bleomycin-R_OHBP_Dase"/>
</dbReference>
<name>C6XRF9_HIRBI</name>
<evidence type="ECO:0000313" key="2">
    <source>
        <dbReference type="EMBL" id="ACT58791.1"/>
    </source>
</evidence>
<dbReference type="Proteomes" id="UP000002745">
    <property type="component" value="Chromosome"/>
</dbReference>
<dbReference type="HOGENOM" id="CLU_127592_1_0_5"/>
<dbReference type="STRING" id="582402.Hbal_1099"/>
<dbReference type="PANTHER" id="PTHR33993:SF1">
    <property type="entry name" value="GLYOXALASE FAMILY PROTEIN"/>
    <property type="match status" value="1"/>
</dbReference>
<evidence type="ECO:0000259" key="1">
    <source>
        <dbReference type="Pfam" id="PF18029"/>
    </source>
</evidence>
<dbReference type="KEGG" id="hba:Hbal_1099"/>
<sequence length="117" mass="13097">MNIDYIEFVASDFSSVMAFYGSVFGWEFEEWGEEYLAFSNAGLEGGFRKSKDKPVRGGTLVILLAKDMEALEATEKSVLEAGGTVTEHHEFPGGKRFHFLDPVGNELAVWTKRPIEE</sequence>
<keyword evidence="2" id="KW-0223">Dioxygenase</keyword>
<dbReference type="GO" id="GO:0051213">
    <property type="term" value="F:dioxygenase activity"/>
    <property type="evidence" value="ECO:0007669"/>
    <property type="project" value="UniProtKB-KW"/>
</dbReference>
<dbReference type="InterPro" id="IPR052164">
    <property type="entry name" value="Anthracycline_SecMetBiosynth"/>
</dbReference>
<keyword evidence="3" id="KW-1185">Reference proteome</keyword>
<dbReference type="Gene3D" id="3.10.180.10">
    <property type="entry name" value="2,3-Dihydroxybiphenyl 1,2-Dioxygenase, domain 1"/>
    <property type="match status" value="1"/>
</dbReference>
<dbReference type="InterPro" id="IPR041581">
    <property type="entry name" value="Glyoxalase_6"/>
</dbReference>
<feature type="domain" description="Glyoxalase-like" evidence="1">
    <location>
        <begin position="10"/>
        <end position="109"/>
    </location>
</feature>
<dbReference type="OrthoDB" id="9792323at2"/>
<dbReference type="eggNOG" id="COG3324">
    <property type="taxonomic scope" value="Bacteria"/>
</dbReference>
<organism evidence="2 3">
    <name type="scientific">Hirschia baltica (strain ATCC 49814 / DSM 5838 / IFAM 1418)</name>
    <dbReference type="NCBI Taxonomy" id="582402"/>
    <lineage>
        <taxon>Bacteria</taxon>
        <taxon>Pseudomonadati</taxon>
        <taxon>Pseudomonadota</taxon>
        <taxon>Alphaproteobacteria</taxon>
        <taxon>Hyphomonadales</taxon>
        <taxon>Hyphomonadaceae</taxon>
        <taxon>Hirschia</taxon>
    </lineage>
</organism>
<accession>C6XRF9</accession>
<dbReference type="Pfam" id="PF18029">
    <property type="entry name" value="Glyoxalase_6"/>
    <property type="match status" value="1"/>
</dbReference>
<keyword evidence="2" id="KW-0560">Oxidoreductase</keyword>
<protein>
    <submittedName>
        <fullName evidence="2">Glyoxalase/bleomycin resistance protein/dioxygenase</fullName>
    </submittedName>
</protein>
<dbReference type="EMBL" id="CP001678">
    <property type="protein sequence ID" value="ACT58791.1"/>
    <property type="molecule type" value="Genomic_DNA"/>
</dbReference>
<proteinExistence type="predicted"/>
<reference evidence="3" key="1">
    <citation type="journal article" date="2011" name="J. Bacteriol.">
        <title>Genome sequences of eight morphologically diverse alphaproteobacteria.</title>
        <authorList>
            <consortium name="US DOE Joint Genome Institute"/>
            <person name="Brown P.J."/>
            <person name="Kysela D.T."/>
            <person name="Buechlein A."/>
            <person name="Hemmerich C."/>
            <person name="Brun Y.V."/>
        </authorList>
    </citation>
    <scope>NUCLEOTIDE SEQUENCE [LARGE SCALE GENOMIC DNA]</scope>
    <source>
        <strain evidence="3">ATCC 49814 / DSM 5838 / IFAM 1418</strain>
    </source>
</reference>
<evidence type="ECO:0000313" key="3">
    <source>
        <dbReference type="Proteomes" id="UP000002745"/>
    </source>
</evidence>
<dbReference type="PANTHER" id="PTHR33993">
    <property type="entry name" value="GLYOXALASE-RELATED"/>
    <property type="match status" value="1"/>
</dbReference>
<dbReference type="AlphaFoldDB" id="C6XRF9"/>
<dbReference type="RefSeq" id="WP_015826941.1">
    <property type="nucleotide sequence ID" value="NC_012982.1"/>
</dbReference>